<dbReference type="KEGG" id="gcr:GcLGCM259_2386"/>
<keyword evidence="5" id="KW-0678">Repressor</keyword>
<comment type="subcellular location">
    <subcellularLocation>
        <location evidence="1">Cytoplasm</location>
    </subcellularLocation>
</comment>
<dbReference type="InterPro" id="IPR008988">
    <property type="entry name" value="Transcriptional_repressor_C"/>
</dbReference>
<reference evidence="14 15" key="1">
    <citation type="submission" date="2018-12" db="EMBL/GenBank/DDBJ databases">
        <title>Complete Genome Sequence of Glutamicibacter creatinolyticus strain LGCM259,isolated from an abscess of a 12-year-old mare in Italy.</title>
        <authorList>
            <person name="Santos R.G."/>
            <person name="Silva A.L."/>
            <person name="Seyffert N."/>
            <person name="Castro T.L.P."/>
            <person name="Attili A.R."/>
            <person name="Rifici C."/>
            <person name="Mazzullo G."/>
            <person name="Brenig B."/>
            <person name="Venanzi F."/>
            <person name="Azevedo V."/>
        </authorList>
    </citation>
    <scope>NUCLEOTIDE SEQUENCE [LARGE SCALE GENOMIC DNA]</scope>
    <source>
        <strain evidence="14 15">LGCM 259</strain>
    </source>
</reference>
<evidence type="ECO:0000256" key="10">
    <source>
        <dbReference type="ARBA" id="ARBA00023163"/>
    </source>
</evidence>
<dbReference type="InterPro" id="IPR036390">
    <property type="entry name" value="WH_DNA-bd_sf"/>
</dbReference>
<evidence type="ECO:0000256" key="5">
    <source>
        <dbReference type="ARBA" id="ARBA00022491"/>
    </source>
</evidence>
<keyword evidence="9" id="KW-0010">Activator</keyword>
<dbReference type="InterPro" id="IPR038157">
    <property type="entry name" value="FeoA_core_dom"/>
</dbReference>
<evidence type="ECO:0000256" key="8">
    <source>
        <dbReference type="ARBA" id="ARBA00023125"/>
    </source>
</evidence>
<keyword evidence="11" id="KW-0464">Manganese</keyword>
<keyword evidence="8" id="KW-0238">DNA-binding</keyword>
<keyword evidence="7" id="KW-0805">Transcription regulation</keyword>
<dbReference type="EMBL" id="CP034412">
    <property type="protein sequence ID" value="QCY48093.1"/>
    <property type="molecule type" value="Genomic_DNA"/>
</dbReference>
<dbReference type="GO" id="GO:0046914">
    <property type="term" value="F:transition metal ion binding"/>
    <property type="evidence" value="ECO:0007669"/>
    <property type="project" value="InterPro"/>
</dbReference>
<dbReference type="GO" id="GO:0003677">
    <property type="term" value="F:DNA binding"/>
    <property type="evidence" value="ECO:0007669"/>
    <property type="project" value="UniProtKB-KW"/>
</dbReference>
<evidence type="ECO:0000313" key="14">
    <source>
        <dbReference type="EMBL" id="QCY48093.1"/>
    </source>
</evidence>
<dbReference type="SMART" id="SM00899">
    <property type="entry name" value="FeoA"/>
    <property type="match status" value="1"/>
</dbReference>
<dbReference type="InterPro" id="IPR050536">
    <property type="entry name" value="DtxR_MntR_Metal-Reg"/>
</dbReference>
<evidence type="ECO:0000256" key="9">
    <source>
        <dbReference type="ARBA" id="ARBA00023159"/>
    </source>
</evidence>
<dbReference type="RefSeq" id="WP_138175901.1">
    <property type="nucleotide sequence ID" value="NZ_CP034412.1"/>
</dbReference>
<keyword evidence="15" id="KW-1185">Reference proteome</keyword>
<dbReference type="GO" id="GO:0005737">
    <property type="term" value="C:cytoplasm"/>
    <property type="evidence" value="ECO:0007669"/>
    <property type="project" value="UniProtKB-SubCell"/>
</dbReference>
<keyword evidence="4" id="KW-0963">Cytoplasm</keyword>
<dbReference type="InterPro" id="IPR022687">
    <property type="entry name" value="HTH_DTXR"/>
</dbReference>
<dbReference type="InterPro" id="IPR022689">
    <property type="entry name" value="Iron_dep_repressor"/>
</dbReference>
<dbReference type="InterPro" id="IPR036421">
    <property type="entry name" value="Fe_dep_repressor_sf"/>
</dbReference>
<dbReference type="Pfam" id="PF01325">
    <property type="entry name" value="Fe_dep_repress"/>
    <property type="match status" value="1"/>
</dbReference>
<dbReference type="GO" id="GO:0046983">
    <property type="term" value="F:protein dimerization activity"/>
    <property type="evidence" value="ECO:0007669"/>
    <property type="project" value="InterPro"/>
</dbReference>
<dbReference type="SUPFAM" id="SSF46785">
    <property type="entry name" value="Winged helix' DNA-binding domain"/>
    <property type="match status" value="1"/>
</dbReference>
<dbReference type="Proteomes" id="UP000307000">
    <property type="component" value="Chromosome"/>
</dbReference>
<protein>
    <recommendedName>
        <fullName evidence="12">Manganese transport regulator</fullName>
    </recommendedName>
</protein>
<evidence type="ECO:0000256" key="7">
    <source>
        <dbReference type="ARBA" id="ARBA00023015"/>
    </source>
</evidence>
<keyword evidence="6" id="KW-0408">Iron</keyword>
<comment type="similarity">
    <text evidence="2">Belongs to the DtxR/MntR family.</text>
</comment>
<feature type="domain" description="HTH dtxR-type" evidence="13">
    <location>
        <begin position="6"/>
        <end position="68"/>
    </location>
</feature>
<dbReference type="InterPro" id="IPR036388">
    <property type="entry name" value="WH-like_DNA-bd_sf"/>
</dbReference>
<evidence type="ECO:0000256" key="2">
    <source>
        <dbReference type="ARBA" id="ARBA00007871"/>
    </source>
</evidence>
<name>A0A5B7WY56_9MICC</name>
<dbReference type="InterPro" id="IPR007167">
    <property type="entry name" value="Fe-transptr_FeoA-like"/>
</dbReference>
<evidence type="ECO:0000256" key="1">
    <source>
        <dbReference type="ARBA" id="ARBA00004496"/>
    </source>
</evidence>
<dbReference type="SMART" id="SM00529">
    <property type="entry name" value="HTH_DTXR"/>
    <property type="match status" value="1"/>
</dbReference>
<dbReference type="FunFam" id="1.10.60.10:FF:000004">
    <property type="entry name" value="DtxR family transcriptional regulator"/>
    <property type="match status" value="1"/>
</dbReference>
<dbReference type="Pfam" id="PF02742">
    <property type="entry name" value="Fe_dep_repr_C"/>
    <property type="match status" value="1"/>
</dbReference>
<dbReference type="SUPFAM" id="SSF47979">
    <property type="entry name" value="Iron-dependent repressor protein, dimerization domain"/>
    <property type="match status" value="1"/>
</dbReference>
<evidence type="ECO:0000259" key="13">
    <source>
        <dbReference type="PROSITE" id="PS50944"/>
    </source>
</evidence>
<evidence type="ECO:0000256" key="6">
    <source>
        <dbReference type="ARBA" id="ARBA00023004"/>
    </source>
</evidence>
<dbReference type="SUPFAM" id="SSF50037">
    <property type="entry name" value="C-terminal domain of transcriptional repressors"/>
    <property type="match status" value="1"/>
</dbReference>
<organism evidence="14 15">
    <name type="scientific">Glutamicibacter creatinolyticus</name>
    <dbReference type="NCBI Taxonomy" id="162496"/>
    <lineage>
        <taxon>Bacteria</taxon>
        <taxon>Bacillati</taxon>
        <taxon>Actinomycetota</taxon>
        <taxon>Actinomycetes</taxon>
        <taxon>Micrococcales</taxon>
        <taxon>Micrococcaceae</taxon>
        <taxon>Glutamicibacter</taxon>
    </lineage>
</organism>
<evidence type="ECO:0000256" key="4">
    <source>
        <dbReference type="ARBA" id="ARBA00022490"/>
    </source>
</evidence>
<dbReference type="InterPro" id="IPR001367">
    <property type="entry name" value="Fe_dep_repressor"/>
</dbReference>
<dbReference type="Gene3D" id="1.10.10.10">
    <property type="entry name" value="Winged helix-like DNA-binding domain superfamily/Winged helix DNA-binding domain"/>
    <property type="match status" value="1"/>
</dbReference>
<dbReference type="GO" id="GO:0003700">
    <property type="term" value="F:DNA-binding transcription factor activity"/>
    <property type="evidence" value="ECO:0007669"/>
    <property type="project" value="InterPro"/>
</dbReference>
<evidence type="ECO:0000256" key="12">
    <source>
        <dbReference type="ARBA" id="ARBA00032593"/>
    </source>
</evidence>
<sequence>MSVTQLSDSAQNYLKIIFSLKEWSDEPVTPTVIAERAGVKLSTVSGALGKLRQQDLLDHAPYGEVSLTETGRAYAVAMVRRHRLIETFLVQMLGYRWDQVHAEAEHLEHAVSDFMISRIDELLGHPTRDPHGDPIPSADGLIDMPNAHPLGETAPGSDVVVERISDADSQLLQYFSDHGIVVGARLHVTGGDPFSDTIEVSAGPEAKTVVLGSRASGAVWVSAA</sequence>
<dbReference type="PANTHER" id="PTHR33238">
    <property type="entry name" value="IRON (METAL) DEPENDENT REPRESSOR, DTXR FAMILY"/>
    <property type="match status" value="1"/>
</dbReference>
<gene>
    <name evidence="14" type="ORF">GcLGCM259_2386</name>
</gene>
<dbReference type="Gene3D" id="2.30.30.90">
    <property type="match status" value="1"/>
</dbReference>
<dbReference type="Pfam" id="PF04023">
    <property type="entry name" value="FeoA"/>
    <property type="match status" value="1"/>
</dbReference>
<dbReference type="PANTHER" id="PTHR33238:SF11">
    <property type="entry name" value="TRANSCRIPTIONAL REGULATOR MNTR"/>
    <property type="match status" value="1"/>
</dbReference>
<keyword evidence="10" id="KW-0804">Transcription</keyword>
<dbReference type="Gene3D" id="1.10.60.10">
    <property type="entry name" value="Iron dependent repressor, metal binding and dimerisation domain"/>
    <property type="match status" value="1"/>
</dbReference>
<evidence type="ECO:0000256" key="11">
    <source>
        <dbReference type="ARBA" id="ARBA00023211"/>
    </source>
</evidence>
<dbReference type="GO" id="GO:0045892">
    <property type="term" value="P:negative regulation of DNA-templated transcription"/>
    <property type="evidence" value="ECO:0007669"/>
    <property type="project" value="TreeGrafter"/>
</dbReference>
<evidence type="ECO:0000313" key="15">
    <source>
        <dbReference type="Proteomes" id="UP000307000"/>
    </source>
</evidence>
<proteinExistence type="inferred from homology"/>
<accession>A0A5B7WY56</accession>
<comment type="subunit">
    <text evidence="3">Homodimer.</text>
</comment>
<dbReference type="AlphaFoldDB" id="A0A5B7WY56"/>
<dbReference type="PROSITE" id="PS50944">
    <property type="entry name" value="HTH_DTXR"/>
    <property type="match status" value="1"/>
</dbReference>
<evidence type="ECO:0000256" key="3">
    <source>
        <dbReference type="ARBA" id="ARBA00011738"/>
    </source>
</evidence>